<evidence type="ECO:0000313" key="2">
    <source>
        <dbReference type="EMBL" id="AES72709.1"/>
    </source>
</evidence>
<evidence type="ECO:0000313" key="3">
    <source>
        <dbReference type="EnsemblPlants" id="AES72709"/>
    </source>
</evidence>
<accession>G7J9R7</accession>
<reference evidence="2 4" key="1">
    <citation type="journal article" date="2011" name="Nature">
        <title>The Medicago genome provides insight into the evolution of rhizobial symbioses.</title>
        <authorList>
            <person name="Young N.D."/>
            <person name="Debelle F."/>
            <person name="Oldroyd G.E."/>
            <person name="Geurts R."/>
            <person name="Cannon S.B."/>
            <person name="Udvardi M.K."/>
            <person name="Benedito V.A."/>
            <person name="Mayer K.F."/>
            <person name="Gouzy J."/>
            <person name="Schoof H."/>
            <person name="Van de Peer Y."/>
            <person name="Proost S."/>
            <person name="Cook D.R."/>
            <person name="Meyers B.C."/>
            <person name="Spannagl M."/>
            <person name="Cheung F."/>
            <person name="De Mita S."/>
            <person name="Krishnakumar V."/>
            <person name="Gundlach H."/>
            <person name="Zhou S."/>
            <person name="Mudge J."/>
            <person name="Bharti A.K."/>
            <person name="Murray J.D."/>
            <person name="Naoumkina M.A."/>
            <person name="Rosen B."/>
            <person name="Silverstein K.A."/>
            <person name="Tang H."/>
            <person name="Rombauts S."/>
            <person name="Zhao P.X."/>
            <person name="Zhou P."/>
            <person name="Barbe V."/>
            <person name="Bardou P."/>
            <person name="Bechner M."/>
            <person name="Bellec A."/>
            <person name="Berger A."/>
            <person name="Berges H."/>
            <person name="Bidwell S."/>
            <person name="Bisseling T."/>
            <person name="Choisne N."/>
            <person name="Couloux A."/>
            <person name="Denny R."/>
            <person name="Deshpande S."/>
            <person name="Dai X."/>
            <person name="Doyle J.J."/>
            <person name="Dudez A.M."/>
            <person name="Farmer A.D."/>
            <person name="Fouteau S."/>
            <person name="Franken C."/>
            <person name="Gibelin C."/>
            <person name="Gish J."/>
            <person name="Goldstein S."/>
            <person name="Gonzalez A.J."/>
            <person name="Green P.J."/>
            <person name="Hallab A."/>
            <person name="Hartog M."/>
            <person name="Hua A."/>
            <person name="Humphray S.J."/>
            <person name="Jeong D.H."/>
            <person name="Jing Y."/>
            <person name="Jocker A."/>
            <person name="Kenton S.M."/>
            <person name="Kim D.J."/>
            <person name="Klee K."/>
            <person name="Lai H."/>
            <person name="Lang C."/>
            <person name="Lin S."/>
            <person name="Macmil S.L."/>
            <person name="Magdelenat G."/>
            <person name="Matthews L."/>
            <person name="McCorrison J."/>
            <person name="Monaghan E.L."/>
            <person name="Mun J.H."/>
            <person name="Najar F.Z."/>
            <person name="Nicholson C."/>
            <person name="Noirot C."/>
            <person name="O'Bleness M."/>
            <person name="Paule C.R."/>
            <person name="Poulain J."/>
            <person name="Prion F."/>
            <person name="Qin B."/>
            <person name="Qu C."/>
            <person name="Retzel E.F."/>
            <person name="Riddle C."/>
            <person name="Sallet E."/>
            <person name="Samain S."/>
            <person name="Samson N."/>
            <person name="Sanders I."/>
            <person name="Saurat O."/>
            <person name="Scarpelli C."/>
            <person name="Schiex T."/>
            <person name="Segurens B."/>
            <person name="Severin A.J."/>
            <person name="Sherrier D.J."/>
            <person name="Shi R."/>
            <person name="Sims S."/>
            <person name="Singer S.R."/>
            <person name="Sinharoy S."/>
            <person name="Sterck L."/>
            <person name="Viollet A."/>
            <person name="Wang B.B."/>
            <person name="Wang K."/>
            <person name="Wang M."/>
            <person name="Wang X."/>
            <person name="Warfsmann J."/>
            <person name="Weissenbach J."/>
            <person name="White D.D."/>
            <person name="White J.D."/>
            <person name="Wiley G.B."/>
            <person name="Wincker P."/>
            <person name="Xing Y."/>
            <person name="Yang L."/>
            <person name="Yao Z."/>
            <person name="Ying F."/>
            <person name="Zhai J."/>
            <person name="Zhou L."/>
            <person name="Zuber A."/>
            <person name="Denarie J."/>
            <person name="Dixon R.A."/>
            <person name="May G.D."/>
            <person name="Schwartz D.C."/>
            <person name="Rogers J."/>
            <person name="Quetier F."/>
            <person name="Town C.D."/>
            <person name="Roe B.A."/>
        </authorList>
    </citation>
    <scope>NUCLEOTIDE SEQUENCE [LARGE SCALE GENOMIC DNA]</scope>
    <source>
        <strain evidence="2">A17</strain>
        <strain evidence="3 4">cv. Jemalong A17</strain>
    </source>
</reference>
<dbReference type="AlphaFoldDB" id="G7J9R7"/>
<protein>
    <submittedName>
        <fullName evidence="2 3">Uncharacterized protein</fullName>
    </submittedName>
</protein>
<feature type="region of interest" description="Disordered" evidence="1">
    <location>
        <begin position="1"/>
        <end position="24"/>
    </location>
</feature>
<evidence type="ECO:0000256" key="1">
    <source>
        <dbReference type="SAM" id="MobiDB-lite"/>
    </source>
</evidence>
<proteinExistence type="predicted"/>
<reference evidence="2 4" key="2">
    <citation type="journal article" date="2014" name="BMC Genomics">
        <title>An improved genome release (version Mt4.0) for the model legume Medicago truncatula.</title>
        <authorList>
            <person name="Tang H."/>
            <person name="Krishnakumar V."/>
            <person name="Bidwell S."/>
            <person name="Rosen B."/>
            <person name="Chan A."/>
            <person name="Zhou S."/>
            <person name="Gentzbittel L."/>
            <person name="Childs K.L."/>
            <person name="Yandell M."/>
            <person name="Gundlach H."/>
            <person name="Mayer K.F."/>
            <person name="Schwartz D.C."/>
            <person name="Town C.D."/>
        </authorList>
    </citation>
    <scope>GENOME REANNOTATION</scope>
    <source>
        <strain evidence="3 4">cv. Jemalong A17</strain>
    </source>
</reference>
<dbReference type="PaxDb" id="3880-AES72709"/>
<dbReference type="HOGENOM" id="CLU_1328108_0_0_1"/>
<dbReference type="Proteomes" id="UP000002051">
    <property type="component" value="Chromosome 3"/>
</dbReference>
<keyword evidence="4" id="KW-1185">Reference proteome</keyword>
<organism evidence="2 4">
    <name type="scientific">Medicago truncatula</name>
    <name type="common">Barrel medic</name>
    <name type="synonym">Medicago tribuloides</name>
    <dbReference type="NCBI Taxonomy" id="3880"/>
    <lineage>
        <taxon>Eukaryota</taxon>
        <taxon>Viridiplantae</taxon>
        <taxon>Streptophyta</taxon>
        <taxon>Embryophyta</taxon>
        <taxon>Tracheophyta</taxon>
        <taxon>Spermatophyta</taxon>
        <taxon>Magnoliopsida</taxon>
        <taxon>eudicotyledons</taxon>
        <taxon>Gunneridae</taxon>
        <taxon>Pentapetalae</taxon>
        <taxon>rosids</taxon>
        <taxon>fabids</taxon>
        <taxon>Fabales</taxon>
        <taxon>Fabaceae</taxon>
        <taxon>Papilionoideae</taxon>
        <taxon>50 kb inversion clade</taxon>
        <taxon>NPAAA clade</taxon>
        <taxon>Hologalegina</taxon>
        <taxon>IRL clade</taxon>
        <taxon>Trifolieae</taxon>
        <taxon>Medicago</taxon>
    </lineage>
</organism>
<evidence type="ECO:0000313" key="4">
    <source>
        <dbReference type="Proteomes" id="UP000002051"/>
    </source>
</evidence>
<gene>
    <name evidence="2" type="ordered locus">MTR_3g094580</name>
</gene>
<dbReference type="EnsemblPlants" id="AES72709">
    <property type="protein sequence ID" value="AES72709"/>
    <property type="gene ID" value="MTR_3g094580"/>
</dbReference>
<sequence length="207" mass="24193">MSPFSTETTPVRKDERKLFHPSASHDGNGDVDAVQLNHSICNPIFVNSTIYTKLFTIAEFIEPKTNESFNLQPNLSFHNVNFIFQRLTKRGNNNNNESQFGDTTLTKVFVGGLAREIPKTLRSKDCNLKIIVEFYGFKDNGSNLFLHSNQVILHTWGWNEERQFQKQDESFSHRCPHKDFNRRQKMEKCYVWCKLESNEFNLLLRVN</sequence>
<name>G7J9R7_MEDTR</name>
<dbReference type="EMBL" id="CM001219">
    <property type="protein sequence ID" value="AES72709.1"/>
    <property type="molecule type" value="Genomic_DNA"/>
</dbReference>
<reference evidence="3" key="3">
    <citation type="submission" date="2015-04" db="UniProtKB">
        <authorList>
            <consortium name="EnsemblPlants"/>
        </authorList>
    </citation>
    <scope>IDENTIFICATION</scope>
    <source>
        <strain evidence="3">cv. Jemalong A17</strain>
    </source>
</reference>